<sequence>MSDRSFIPASRVCEKYDISRTTVWRIVNDPSFPKEAIRRVGRAVRYDIALLDAFLNPQEA</sequence>
<dbReference type="RefSeq" id="WP_305387818.1">
    <property type="nucleotide sequence ID" value="NZ_CP117426.1"/>
</dbReference>
<dbReference type="EMBL" id="CP117449">
    <property type="protein sequence ID" value="WLH13416.1"/>
    <property type="molecule type" value="Genomic_DNA"/>
</dbReference>
<evidence type="ECO:0008006" key="3">
    <source>
        <dbReference type="Google" id="ProtNLM"/>
    </source>
</evidence>
<proteinExistence type="predicted"/>
<gene>
    <name evidence="1" type="ORF">PSH57_03360</name>
</gene>
<dbReference type="Proteomes" id="UP001230339">
    <property type="component" value="Chromosome"/>
</dbReference>
<organism evidence="1 2">
    <name type="scientific">Pseudomonas hefeiensis</name>
    <dbReference type="NCBI Taxonomy" id="2738125"/>
    <lineage>
        <taxon>Bacteria</taxon>
        <taxon>Pseudomonadati</taxon>
        <taxon>Pseudomonadota</taxon>
        <taxon>Gammaproteobacteria</taxon>
        <taxon>Pseudomonadales</taxon>
        <taxon>Pseudomonadaceae</taxon>
        <taxon>Pseudomonas</taxon>
    </lineage>
</organism>
<keyword evidence="2" id="KW-1185">Reference proteome</keyword>
<accession>A0ABY9GCQ4</accession>
<protein>
    <recommendedName>
        <fullName evidence="3">Helix-turn-helix domain-containing protein</fullName>
    </recommendedName>
</protein>
<name>A0ABY9GCQ4_9PSED</name>
<evidence type="ECO:0000313" key="1">
    <source>
        <dbReference type="EMBL" id="WLH13416.1"/>
    </source>
</evidence>
<reference evidence="1 2" key="1">
    <citation type="submission" date="2023-02" db="EMBL/GenBank/DDBJ databases">
        <title>Evolution of Hrp T3SS in non-pathogenic Pseudomonas fluorescens.</title>
        <authorList>
            <person name="Liao K."/>
            <person name="Wei H."/>
            <person name="Gu Y."/>
        </authorList>
    </citation>
    <scope>NUCLEOTIDE SEQUENCE [LARGE SCALE GENOMIC DNA]</scope>
    <source>
        <strain evidence="1 2">FP205</strain>
    </source>
</reference>
<evidence type="ECO:0000313" key="2">
    <source>
        <dbReference type="Proteomes" id="UP001230339"/>
    </source>
</evidence>